<dbReference type="GO" id="GO:0006629">
    <property type="term" value="P:lipid metabolic process"/>
    <property type="evidence" value="ECO:0007669"/>
    <property type="project" value="InterPro"/>
</dbReference>
<evidence type="ECO:0000259" key="1">
    <source>
        <dbReference type="PROSITE" id="PS51704"/>
    </source>
</evidence>
<keyword evidence="2" id="KW-0378">Hydrolase</keyword>
<dbReference type="OrthoDB" id="384721at2"/>
<feature type="domain" description="GP-PDE" evidence="1">
    <location>
        <begin position="37"/>
        <end position="267"/>
    </location>
</feature>
<dbReference type="Gene3D" id="3.20.20.190">
    <property type="entry name" value="Phosphatidylinositol (PI) phosphodiesterase"/>
    <property type="match status" value="1"/>
</dbReference>
<dbReference type="RefSeq" id="WP_082831871.1">
    <property type="nucleotide sequence ID" value="NZ_FQXL01000004.1"/>
</dbReference>
<comment type="caution">
    <text evidence="2">The sequence shown here is derived from an EMBL/GenBank/DDBJ whole genome shotgun (WGS) entry which is preliminary data.</text>
</comment>
<dbReference type="EMBL" id="LWAE01000002">
    <property type="protein sequence ID" value="KZL92307.1"/>
    <property type="molecule type" value="Genomic_DNA"/>
</dbReference>
<dbReference type="InterPro" id="IPR017946">
    <property type="entry name" value="PLC-like_Pdiesterase_TIM-brl"/>
</dbReference>
<dbReference type="PANTHER" id="PTHR46211:SF8">
    <property type="entry name" value="PHOSPHODIESTERASE"/>
    <property type="match status" value="1"/>
</dbReference>
<dbReference type="Proteomes" id="UP000076603">
    <property type="component" value="Unassembled WGS sequence"/>
</dbReference>
<protein>
    <submittedName>
        <fullName evidence="2">Glycerophosphoryl diester phosphodiesterase</fullName>
        <ecNumber evidence="2">3.1.4.46</ecNumber>
    </submittedName>
</protein>
<evidence type="ECO:0000313" key="2">
    <source>
        <dbReference type="EMBL" id="KZL92307.1"/>
    </source>
</evidence>
<keyword evidence="3" id="KW-1185">Reference proteome</keyword>
<sequence length="277" mass="31823">MKRGINKIAIFISMVCIFCVISLDYNYKEVKSEEATPKVIAHRGYSIDAPENTIKAIMLAAENKSDYAEFDVQQTKDGIPVLLHDKSLKRTAGIDKELSQVNYSEIKDIDIGNVYSKRYKGETIPTLEQVMKITKGKIKLDIELKMYKNNYDLPNKVVKLIEENDFLDNSIVTSFDYNALVKVKTLNPKIRTSLIVSSRFNYKPSKWIDIYSLKDSIITESLIYDIHRDKKQIHVWTLNSKYDMAKFIRLGVDGIITDNPQAYTDAIDEGVEEYPIQ</sequence>
<reference evidence="2 3" key="1">
    <citation type="submission" date="2016-04" db="EMBL/GenBank/DDBJ databases">
        <title>Genome sequence of Clostridium magnum DSM 2767.</title>
        <authorList>
            <person name="Poehlein A."/>
            <person name="Uhlig R."/>
            <person name="Fischer R."/>
            <person name="Bahl H."/>
            <person name="Daniel R."/>
        </authorList>
    </citation>
    <scope>NUCLEOTIDE SEQUENCE [LARGE SCALE GENOMIC DNA]</scope>
    <source>
        <strain evidence="2 3">DSM 2767</strain>
    </source>
</reference>
<dbReference type="SUPFAM" id="SSF51695">
    <property type="entry name" value="PLC-like phosphodiesterases"/>
    <property type="match status" value="1"/>
</dbReference>
<dbReference type="GO" id="GO:0008889">
    <property type="term" value="F:glycerophosphodiester phosphodiesterase activity"/>
    <property type="evidence" value="ECO:0007669"/>
    <property type="project" value="UniProtKB-EC"/>
</dbReference>
<dbReference type="EC" id="3.1.4.46" evidence="2"/>
<organism evidence="2 3">
    <name type="scientific">Clostridium magnum DSM 2767</name>
    <dbReference type="NCBI Taxonomy" id="1121326"/>
    <lineage>
        <taxon>Bacteria</taxon>
        <taxon>Bacillati</taxon>
        <taxon>Bacillota</taxon>
        <taxon>Clostridia</taxon>
        <taxon>Eubacteriales</taxon>
        <taxon>Clostridiaceae</taxon>
        <taxon>Clostridium</taxon>
    </lineage>
</organism>
<dbReference type="PROSITE" id="PS51704">
    <property type="entry name" value="GP_PDE"/>
    <property type="match status" value="1"/>
</dbReference>
<gene>
    <name evidence="2" type="primary">ugpQ_1</name>
    <name evidence="2" type="ORF">CLMAG_21160</name>
</gene>
<proteinExistence type="predicted"/>
<dbReference type="STRING" id="1121326.CLMAG_21160"/>
<name>A0A162T6U1_9CLOT</name>
<dbReference type="AlphaFoldDB" id="A0A162T6U1"/>
<evidence type="ECO:0000313" key="3">
    <source>
        <dbReference type="Proteomes" id="UP000076603"/>
    </source>
</evidence>
<dbReference type="InterPro" id="IPR030395">
    <property type="entry name" value="GP_PDE_dom"/>
</dbReference>
<dbReference type="Pfam" id="PF03009">
    <property type="entry name" value="GDPD"/>
    <property type="match status" value="1"/>
</dbReference>
<accession>A0A162T6U1</accession>
<dbReference type="PANTHER" id="PTHR46211">
    <property type="entry name" value="GLYCEROPHOSPHORYL DIESTER PHOSPHODIESTERASE"/>
    <property type="match status" value="1"/>
</dbReference>
<dbReference type="PATRIC" id="fig|1121326.3.peg.2107"/>